<dbReference type="Gene3D" id="1.10.510.10">
    <property type="entry name" value="Transferase(Phosphotransferase) domain 1"/>
    <property type="match status" value="1"/>
</dbReference>
<reference evidence="2 3" key="1">
    <citation type="submission" date="2014-04" db="EMBL/GenBank/DDBJ databases">
        <authorList>
            <consortium name="DOE Joint Genome Institute"/>
            <person name="Kuo A."/>
            <person name="Kohler A."/>
            <person name="Costa M.D."/>
            <person name="Nagy L.G."/>
            <person name="Floudas D."/>
            <person name="Copeland A."/>
            <person name="Barry K.W."/>
            <person name="Cichocki N."/>
            <person name="Veneault-Fourrey C."/>
            <person name="LaButti K."/>
            <person name="Lindquist E.A."/>
            <person name="Lipzen A."/>
            <person name="Lundell T."/>
            <person name="Morin E."/>
            <person name="Murat C."/>
            <person name="Sun H."/>
            <person name="Tunlid A."/>
            <person name="Henrissat B."/>
            <person name="Grigoriev I.V."/>
            <person name="Hibbett D.S."/>
            <person name="Martin F."/>
            <person name="Nordberg H.P."/>
            <person name="Cantor M.N."/>
            <person name="Hua S.X."/>
        </authorList>
    </citation>
    <scope>NUCLEOTIDE SEQUENCE [LARGE SCALE GENOMIC DNA]</scope>
    <source>
        <strain evidence="2 3">441</strain>
    </source>
</reference>
<dbReference type="HOGENOM" id="CLU_194179_0_0_1"/>
<dbReference type="Proteomes" id="UP000054018">
    <property type="component" value="Unassembled WGS sequence"/>
</dbReference>
<dbReference type="EMBL" id="KN833921">
    <property type="protein sequence ID" value="KIK14830.1"/>
    <property type="molecule type" value="Genomic_DNA"/>
</dbReference>
<dbReference type="AlphaFoldDB" id="A0A0C9XRA7"/>
<dbReference type="OrthoDB" id="2747778at2759"/>
<sequence length="66" mass="7203">YKILLGPAGRTLTSFNNAKEMVAGVLDAMRGTCHAYKTAGLLHRNICPDNILLTEQGRGFLIGWDV</sequence>
<feature type="non-terminal residue" evidence="2">
    <location>
        <position position="1"/>
    </location>
</feature>
<dbReference type="InterPro" id="IPR040976">
    <property type="entry name" value="Pkinase_fungal"/>
</dbReference>
<name>A0A0C9XRA7_9AGAM</name>
<proteinExistence type="predicted"/>
<feature type="domain" description="Fungal-type protein kinase" evidence="1">
    <location>
        <begin position="3"/>
        <end position="65"/>
    </location>
</feature>
<evidence type="ECO:0000313" key="2">
    <source>
        <dbReference type="EMBL" id="KIK14830.1"/>
    </source>
</evidence>
<keyword evidence="3" id="KW-1185">Reference proteome</keyword>
<evidence type="ECO:0000259" key="1">
    <source>
        <dbReference type="Pfam" id="PF17667"/>
    </source>
</evidence>
<gene>
    <name evidence="2" type="ORF">PISMIDRAFT_75386</name>
</gene>
<evidence type="ECO:0000313" key="3">
    <source>
        <dbReference type="Proteomes" id="UP000054018"/>
    </source>
</evidence>
<feature type="non-terminal residue" evidence="2">
    <location>
        <position position="66"/>
    </location>
</feature>
<protein>
    <recommendedName>
        <fullName evidence="1">Fungal-type protein kinase domain-containing protein</fullName>
    </recommendedName>
</protein>
<organism evidence="2 3">
    <name type="scientific">Pisolithus microcarpus 441</name>
    <dbReference type="NCBI Taxonomy" id="765257"/>
    <lineage>
        <taxon>Eukaryota</taxon>
        <taxon>Fungi</taxon>
        <taxon>Dikarya</taxon>
        <taxon>Basidiomycota</taxon>
        <taxon>Agaricomycotina</taxon>
        <taxon>Agaricomycetes</taxon>
        <taxon>Agaricomycetidae</taxon>
        <taxon>Boletales</taxon>
        <taxon>Sclerodermatineae</taxon>
        <taxon>Pisolithaceae</taxon>
        <taxon>Pisolithus</taxon>
    </lineage>
</organism>
<dbReference type="SUPFAM" id="SSF56112">
    <property type="entry name" value="Protein kinase-like (PK-like)"/>
    <property type="match status" value="1"/>
</dbReference>
<accession>A0A0C9XRA7</accession>
<dbReference type="Pfam" id="PF17667">
    <property type="entry name" value="Pkinase_fungal"/>
    <property type="match status" value="1"/>
</dbReference>
<dbReference type="InterPro" id="IPR011009">
    <property type="entry name" value="Kinase-like_dom_sf"/>
</dbReference>
<reference evidence="3" key="2">
    <citation type="submission" date="2015-01" db="EMBL/GenBank/DDBJ databases">
        <title>Evolutionary Origins and Diversification of the Mycorrhizal Mutualists.</title>
        <authorList>
            <consortium name="DOE Joint Genome Institute"/>
            <consortium name="Mycorrhizal Genomics Consortium"/>
            <person name="Kohler A."/>
            <person name="Kuo A."/>
            <person name="Nagy L.G."/>
            <person name="Floudas D."/>
            <person name="Copeland A."/>
            <person name="Barry K.W."/>
            <person name="Cichocki N."/>
            <person name="Veneault-Fourrey C."/>
            <person name="LaButti K."/>
            <person name="Lindquist E.A."/>
            <person name="Lipzen A."/>
            <person name="Lundell T."/>
            <person name="Morin E."/>
            <person name="Murat C."/>
            <person name="Riley R."/>
            <person name="Ohm R."/>
            <person name="Sun H."/>
            <person name="Tunlid A."/>
            <person name="Henrissat B."/>
            <person name="Grigoriev I.V."/>
            <person name="Hibbett D.S."/>
            <person name="Martin F."/>
        </authorList>
    </citation>
    <scope>NUCLEOTIDE SEQUENCE [LARGE SCALE GENOMIC DNA]</scope>
    <source>
        <strain evidence="3">441</strain>
    </source>
</reference>